<feature type="compositionally biased region" description="Basic and acidic residues" evidence="1">
    <location>
        <begin position="539"/>
        <end position="553"/>
    </location>
</feature>
<reference evidence="2 3" key="1">
    <citation type="journal article" date="2015" name="Genome Biol. Evol.">
        <title>Comparative Genomics of a Bacterivorous Green Alga Reveals Evolutionary Causalities and Consequences of Phago-Mixotrophic Mode of Nutrition.</title>
        <authorList>
            <person name="Burns J.A."/>
            <person name="Paasch A."/>
            <person name="Narechania A."/>
            <person name="Kim E."/>
        </authorList>
    </citation>
    <scope>NUCLEOTIDE SEQUENCE [LARGE SCALE GENOMIC DNA]</scope>
    <source>
        <strain evidence="2 3">PLY_AMNH</strain>
    </source>
</reference>
<feature type="region of interest" description="Disordered" evidence="1">
    <location>
        <begin position="1"/>
        <end position="148"/>
    </location>
</feature>
<sequence length="625" mass="65768">AEAAAAEEDAEGADEAPRRWRRRRRGPVKGPCLNHPGRSGEEASEATGVAAEEEGGVLVVDEVEAHSGGGLDEVSDSMRTTGEKTAPIPEGRRETVRSRKFTREPTGPTPAEGVVLLEEGAEGGGGELDEVGWKIWRGSPPSDTVAPGVKEEMRGETVVGASSDDLQGKPADVGDEASIQRASNLVNVVLSGQEEAVFRGDTEGVSGACRPGGEGREESLLNKSEGLKEQGVNICRIKTGSGCPGVEASADCREEVGEGEGNRGFEGEVSGEEGEETGPLHARKVGNVRDEGGVGCGEVKGTIKLSEEATREGGGAGARKGEGEVREGDKGFCPLAVGDDGEVKRGVVLSVDGQRGKGRAGGSNGCRKELGESERVNGRGEEQGGRSKGGERRGRGKEKREGKKGEGEEGGHSEERKRGGVRGGISAVKEAVGTEGEPTRGTRDVSTECQVEGEGKKKSGSANEMKTGSAPREGGGHHDAMGRAQEGWPKGAMSDVAQCLTKVSRRGEKSVGERDRSDAERGKELEGGSIRRNARRRVRNDERVKKEAGGRRKESNRKKRRDEGDVVEGRAAVTLNVLNAEGSWREGPLRRNVRRRGVQDVAKKNQGDAPRSAKGTDATSMAKTL</sequence>
<feature type="compositionally biased region" description="Basic and acidic residues" evidence="1">
    <location>
        <begin position="90"/>
        <end position="103"/>
    </location>
</feature>
<dbReference type="AlphaFoldDB" id="A0AAE0FCQ7"/>
<feature type="compositionally biased region" description="Basic and acidic residues" evidence="1">
    <location>
        <begin position="597"/>
        <end position="606"/>
    </location>
</feature>
<evidence type="ECO:0000313" key="3">
    <source>
        <dbReference type="Proteomes" id="UP001190700"/>
    </source>
</evidence>
<dbReference type="Proteomes" id="UP001190700">
    <property type="component" value="Unassembled WGS sequence"/>
</dbReference>
<feature type="compositionally biased region" description="Basic and acidic residues" evidence="1">
    <location>
        <begin position="319"/>
        <end position="330"/>
    </location>
</feature>
<evidence type="ECO:0000256" key="1">
    <source>
        <dbReference type="SAM" id="MobiDB-lite"/>
    </source>
</evidence>
<proteinExistence type="predicted"/>
<feature type="compositionally biased region" description="Low complexity" evidence="1">
    <location>
        <begin position="45"/>
        <end position="60"/>
    </location>
</feature>
<feature type="compositionally biased region" description="Basic and acidic residues" evidence="1">
    <location>
        <begin position="366"/>
        <end position="418"/>
    </location>
</feature>
<name>A0AAE0FCQ7_9CHLO</name>
<feature type="compositionally biased region" description="Basic and acidic residues" evidence="1">
    <location>
        <begin position="437"/>
        <end position="446"/>
    </location>
</feature>
<feature type="non-terminal residue" evidence="2">
    <location>
        <position position="1"/>
    </location>
</feature>
<organism evidence="2 3">
    <name type="scientific">Cymbomonas tetramitiformis</name>
    <dbReference type="NCBI Taxonomy" id="36881"/>
    <lineage>
        <taxon>Eukaryota</taxon>
        <taxon>Viridiplantae</taxon>
        <taxon>Chlorophyta</taxon>
        <taxon>Pyramimonadophyceae</taxon>
        <taxon>Pyramimonadales</taxon>
        <taxon>Pyramimonadaceae</taxon>
        <taxon>Cymbomonas</taxon>
    </lineage>
</organism>
<keyword evidence="3" id="KW-1185">Reference proteome</keyword>
<feature type="compositionally biased region" description="Basic and acidic residues" evidence="1">
    <location>
        <begin position="505"/>
        <end position="526"/>
    </location>
</feature>
<feature type="compositionally biased region" description="Basic and acidic residues" evidence="1">
    <location>
        <begin position="254"/>
        <end position="266"/>
    </location>
</feature>
<feature type="region of interest" description="Disordered" evidence="1">
    <location>
        <begin position="254"/>
        <end position="625"/>
    </location>
</feature>
<evidence type="ECO:0000313" key="2">
    <source>
        <dbReference type="EMBL" id="KAK3257304.1"/>
    </source>
</evidence>
<feature type="compositionally biased region" description="Acidic residues" evidence="1">
    <location>
        <begin position="1"/>
        <end position="14"/>
    </location>
</feature>
<protein>
    <submittedName>
        <fullName evidence="2">Uncharacterized protein</fullName>
    </submittedName>
</protein>
<comment type="caution">
    <text evidence="2">The sequence shown here is derived from an EMBL/GenBank/DDBJ whole genome shotgun (WGS) entry which is preliminary data.</text>
</comment>
<gene>
    <name evidence="2" type="ORF">CYMTET_33601</name>
</gene>
<dbReference type="EMBL" id="LGRX02020695">
    <property type="protein sequence ID" value="KAK3257304.1"/>
    <property type="molecule type" value="Genomic_DNA"/>
</dbReference>
<accession>A0AAE0FCQ7</accession>